<dbReference type="OrthoDB" id="7067274at2"/>
<evidence type="ECO:0000313" key="8">
    <source>
        <dbReference type="EMBL" id="NYT85538.1"/>
    </source>
</evidence>
<evidence type="ECO:0000256" key="3">
    <source>
        <dbReference type="ARBA" id="ARBA00022729"/>
    </source>
</evidence>
<dbReference type="InterPro" id="IPR005588">
    <property type="entry name" value="MucB_RseB"/>
</dbReference>
<dbReference type="Gene3D" id="3.30.200.100">
    <property type="entry name" value="MucB/RseB, C-terminal domain"/>
    <property type="match status" value="1"/>
</dbReference>
<dbReference type="CDD" id="cd16327">
    <property type="entry name" value="RseB"/>
    <property type="match status" value="1"/>
</dbReference>
<gene>
    <name evidence="8" type="ORF">H0A62_07980</name>
</gene>
<dbReference type="Gene3D" id="2.50.20.10">
    <property type="entry name" value="Lipoprotein localisation LolA/LolB/LppX"/>
    <property type="match status" value="1"/>
</dbReference>
<dbReference type="Pfam" id="PF17188">
    <property type="entry name" value="MucB_RseB_C"/>
    <property type="match status" value="1"/>
</dbReference>
<keyword evidence="4" id="KW-0574">Periplasm</keyword>
<name>A0A853GR39_9BURK</name>
<dbReference type="InterPro" id="IPR038484">
    <property type="entry name" value="MucB/RseB_C_sf"/>
</dbReference>
<dbReference type="RefSeq" id="WP_130039121.1">
    <property type="nucleotide sequence ID" value="NZ_JACCEV010000002.1"/>
</dbReference>
<sequence length="333" mass="37101">MLAMHRHTSRRLLLVAVCMLALPVWAAEPPPSNAQPLQILQKIQDAARTLDYSGVYTYQQGTAMVSSRVVHIVDGTGERERLELLDGAPREFLRHNEVTQCLVPEKKQVLVERRRGDRFPALILGSGANISEHYQVNVLPVPHRIASRECSMIELLPNDAHRYGYRLCADNETNLLLKVQTISAEHGLIDQISFNSLQLGDKVRPEQLVSEWNTKNWKVVETAMEPVDLAADGWRIPFPPGFQSVTQVSRPMKRGRKVSQLVVTDGLAAISVFIEPYDPNRPEPSAGGMARAGAMNIFQARIGDYRLTALGEVPAGTLRSIAQSTEYVPRSDH</sequence>
<feature type="domain" description="MucB/RseB N-terminal" evidence="6">
    <location>
        <begin position="36"/>
        <end position="210"/>
    </location>
</feature>
<dbReference type="PANTHER" id="PTHR38782:SF1">
    <property type="entry name" value="SIGMA-E FACTOR REGULATORY PROTEIN RSEB"/>
    <property type="match status" value="1"/>
</dbReference>
<dbReference type="PANTHER" id="PTHR38782">
    <property type="match status" value="1"/>
</dbReference>
<evidence type="ECO:0000256" key="5">
    <source>
        <dbReference type="SAM" id="SignalP"/>
    </source>
</evidence>
<dbReference type="GO" id="GO:0030288">
    <property type="term" value="C:outer membrane-bounded periplasmic space"/>
    <property type="evidence" value="ECO:0007669"/>
    <property type="project" value="TreeGrafter"/>
</dbReference>
<dbReference type="Proteomes" id="UP000554144">
    <property type="component" value="Unassembled WGS sequence"/>
</dbReference>
<dbReference type="AlphaFoldDB" id="A0A853GR39"/>
<accession>A0A853GR39</accession>
<dbReference type="InterPro" id="IPR033434">
    <property type="entry name" value="MucB/RseB_N"/>
</dbReference>
<evidence type="ECO:0000256" key="1">
    <source>
        <dbReference type="ARBA" id="ARBA00004418"/>
    </source>
</evidence>
<evidence type="ECO:0000259" key="6">
    <source>
        <dbReference type="Pfam" id="PF03888"/>
    </source>
</evidence>
<comment type="similarity">
    <text evidence="2">Belongs to the RseB family.</text>
</comment>
<feature type="chain" id="PRO_5032450598" evidence="5">
    <location>
        <begin position="27"/>
        <end position="333"/>
    </location>
</feature>
<evidence type="ECO:0000256" key="2">
    <source>
        <dbReference type="ARBA" id="ARBA00008150"/>
    </source>
</evidence>
<dbReference type="GO" id="GO:0032885">
    <property type="term" value="P:regulation of polysaccharide biosynthetic process"/>
    <property type="evidence" value="ECO:0007669"/>
    <property type="project" value="TreeGrafter"/>
</dbReference>
<dbReference type="InterPro" id="IPR033436">
    <property type="entry name" value="MucB/RseB_C"/>
</dbReference>
<organism evidence="8 9">
    <name type="scientific">Pollutimonas harenae</name>
    <dbReference type="NCBI Taxonomy" id="657015"/>
    <lineage>
        <taxon>Bacteria</taxon>
        <taxon>Pseudomonadati</taxon>
        <taxon>Pseudomonadota</taxon>
        <taxon>Betaproteobacteria</taxon>
        <taxon>Burkholderiales</taxon>
        <taxon>Alcaligenaceae</taxon>
        <taxon>Pollutimonas</taxon>
    </lineage>
</organism>
<protein>
    <submittedName>
        <fullName evidence="8">MucB/RseB C-terminal domain-containing protein</fullName>
    </submittedName>
</protein>
<dbReference type="PIRSF" id="PIRSF005427">
    <property type="entry name" value="RseB"/>
    <property type="match status" value="1"/>
</dbReference>
<feature type="signal peptide" evidence="5">
    <location>
        <begin position="1"/>
        <end position="26"/>
    </location>
</feature>
<proteinExistence type="inferred from homology"/>
<dbReference type="EMBL" id="JACCEV010000002">
    <property type="protein sequence ID" value="NYT85538.1"/>
    <property type="molecule type" value="Genomic_DNA"/>
</dbReference>
<reference evidence="8 9" key="1">
    <citation type="submission" date="2020-07" db="EMBL/GenBank/DDBJ databases">
        <title>Taxonomic revisions and descriptions of new bacterial species based on genomic comparisons in the high-G+C-content subgroup of the family Alcaligenaceae.</title>
        <authorList>
            <person name="Szabo A."/>
            <person name="Felfoldi T."/>
        </authorList>
    </citation>
    <scope>NUCLEOTIDE SEQUENCE [LARGE SCALE GENOMIC DNA]</scope>
    <source>
        <strain evidence="8 9">DSM 25667</strain>
    </source>
</reference>
<evidence type="ECO:0000313" key="9">
    <source>
        <dbReference type="Proteomes" id="UP000554144"/>
    </source>
</evidence>
<comment type="subcellular location">
    <subcellularLocation>
        <location evidence="1">Periplasm</location>
    </subcellularLocation>
</comment>
<evidence type="ECO:0000259" key="7">
    <source>
        <dbReference type="Pfam" id="PF17188"/>
    </source>
</evidence>
<keyword evidence="3 5" id="KW-0732">Signal</keyword>
<evidence type="ECO:0000256" key="4">
    <source>
        <dbReference type="ARBA" id="ARBA00022764"/>
    </source>
</evidence>
<keyword evidence="9" id="KW-1185">Reference proteome</keyword>
<comment type="caution">
    <text evidence="8">The sequence shown here is derived from an EMBL/GenBank/DDBJ whole genome shotgun (WGS) entry which is preliminary data.</text>
</comment>
<dbReference type="Pfam" id="PF03888">
    <property type="entry name" value="MucB_RseB"/>
    <property type="match status" value="1"/>
</dbReference>
<feature type="domain" description="MucB/RseB C-terminal" evidence="7">
    <location>
        <begin position="231"/>
        <end position="325"/>
    </location>
</feature>
<dbReference type="GO" id="GO:0045152">
    <property type="term" value="F:antisigma factor binding"/>
    <property type="evidence" value="ECO:0007669"/>
    <property type="project" value="TreeGrafter"/>
</dbReference>